<sequence>MASLSDLDDNLSTDMLNDEVSSDDELVFTDDYDEDFGDLIMFNCFVANTGSTIGRTLCRTSLLTGKMYMLEILNGHPDVHLASYIGQASHGTSNIRIAYAVKPLPNWDSSHIGTTSAVKPLPNGDFLYKRISPLRHIASYVGQAAHGTFHIETASAVNLPMNWDSSYIRIASAVKNLSNGDFLCKRMSPLRHLVFYVGQASHRTSHT</sequence>
<evidence type="ECO:0000313" key="1">
    <source>
        <dbReference type="EMBL" id="KAL2549403.1"/>
    </source>
</evidence>
<gene>
    <name evidence="1" type="ORF">Fot_10933</name>
</gene>
<dbReference type="EMBL" id="JBFOLJ010000003">
    <property type="protein sequence ID" value="KAL2549403.1"/>
    <property type="molecule type" value="Genomic_DNA"/>
</dbReference>
<comment type="caution">
    <text evidence="1">The sequence shown here is derived from an EMBL/GenBank/DDBJ whole genome shotgun (WGS) entry which is preliminary data.</text>
</comment>
<dbReference type="Proteomes" id="UP001604277">
    <property type="component" value="Unassembled WGS sequence"/>
</dbReference>
<organism evidence="1 2">
    <name type="scientific">Forsythia ovata</name>
    <dbReference type="NCBI Taxonomy" id="205694"/>
    <lineage>
        <taxon>Eukaryota</taxon>
        <taxon>Viridiplantae</taxon>
        <taxon>Streptophyta</taxon>
        <taxon>Embryophyta</taxon>
        <taxon>Tracheophyta</taxon>
        <taxon>Spermatophyta</taxon>
        <taxon>Magnoliopsida</taxon>
        <taxon>eudicotyledons</taxon>
        <taxon>Gunneridae</taxon>
        <taxon>Pentapetalae</taxon>
        <taxon>asterids</taxon>
        <taxon>lamiids</taxon>
        <taxon>Lamiales</taxon>
        <taxon>Oleaceae</taxon>
        <taxon>Forsythieae</taxon>
        <taxon>Forsythia</taxon>
    </lineage>
</organism>
<proteinExistence type="predicted"/>
<name>A0ABD1WI95_9LAMI</name>
<dbReference type="AlphaFoldDB" id="A0ABD1WI95"/>
<reference evidence="2" key="1">
    <citation type="submission" date="2024-07" db="EMBL/GenBank/DDBJ databases">
        <title>Two chromosome-level genome assemblies of Korean endemic species Abeliophyllum distichum and Forsythia ovata (Oleaceae).</title>
        <authorList>
            <person name="Jang H."/>
        </authorList>
    </citation>
    <scope>NUCLEOTIDE SEQUENCE [LARGE SCALE GENOMIC DNA]</scope>
</reference>
<keyword evidence="2" id="KW-1185">Reference proteome</keyword>
<accession>A0ABD1WI95</accession>
<evidence type="ECO:0000313" key="2">
    <source>
        <dbReference type="Proteomes" id="UP001604277"/>
    </source>
</evidence>
<protein>
    <submittedName>
        <fullName evidence="1">Uncharacterized protein</fullName>
    </submittedName>
</protein>